<dbReference type="PANTHER" id="PTHR40278:SF1">
    <property type="entry name" value="DNA UTILIZATION PROTEIN HOFN"/>
    <property type="match status" value="1"/>
</dbReference>
<evidence type="ECO:0000313" key="1">
    <source>
        <dbReference type="EMBL" id="KKS64014.1"/>
    </source>
</evidence>
<reference evidence="1 2" key="1">
    <citation type="journal article" date="2015" name="Nature">
        <title>rRNA introns, odd ribosomes, and small enigmatic genomes across a large radiation of phyla.</title>
        <authorList>
            <person name="Brown C.T."/>
            <person name="Hug L.A."/>
            <person name="Thomas B.C."/>
            <person name="Sharon I."/>
            <person name="Castelle C.J."/>
            <person name="Singh A."/>
            <person name="Wilkins M.J."/>
            <person name="Williams K.H."/>
            <person name="Banfield J.F."/>
        </authorList>
    </citation>
    <scope>NUCLEOTIDE SEQUENCE [LARGE SCALE GENOMIC DNA]</scope>
</reference>
<comment type="caution">
    <text evidence="1">The sequence shown here is derived from an EMBL/GenBank/DDBJ whole genome shotgun (WGS) entry which is preliminary data.</text>
</comment>
<dbReference type="PANTHER" id="PTHR40278">
    <property type="entry name" value="DNA UTILIZATION PROTEIN HOFN"/>
    <property type="match status" value="1"/>
</dbReference>
<evidence type="ECO:0008006" key="3">
    <source>
        <dbReference type="Google" id="ProtNLM"/>
    </source>
</evidence>
<gene>
    <name evidence="1" type="ORF">UV33_C0040G0005</name>
</gene>
<dbReference type="AlphaFoldDB" id="A0A0G1ASP8"/>
<evidence type="ECO:0000313" key="2">
    <source>
        <dbReference type="Proteomes" id="UP000034135"/>
    </source>
</evidence>
<organism evidence="1 2">
    <name type="scientific">Candidatus Daviesbacteria bacterium GW2011_GWA1_42_6</name>
    <dbReference type="NCBI Taxonomy" id="1618420"/>
    <lineage>
        <taxon>Bacteria</taxon>
        <taxon>Candidatus Daviesiibacteriota</taxon>
    </lineage>
</organism>
<dbReference type="InterPro" id="IPR052534">
    <property type="entry name" value="Extracell_DNA_Util/SecSys_Comp"/>
</dbReference>
<accession>A0A0G1ASP8</accession>
<proteinExistence type="predicted"/>
<dbReference type="InterPro" id="IPR007813">
    <property type="entry name" value="PilN"/>
</dbReference>
<name>A0A0G1ASP8_9BACT</name>
<sequence length="198" mass="22190">MFMGPAKKSSTFKPFQINLLIHKEEQVKLYERLLRWLLSSGRFIVVLVELVTIGAFVARYKLDAELADLQDNIKDKVPYIEALKADEALIRQTQFQLSTIKQTRNESPDFVQTISKIATLTPKNIKITNISLDRAQSFPKTLFTISGATPSNIELSVFISSLQKDPSFAEVTLTNISFEGQTIFTLTGSLTKKGEKSG</sequence>
<dbReference type="EMBL" id="LCEB01000040">
    <property type="protein sequence ID" value="KKS64014.1"/>
    <property type="molecule type" value="Genomic_DNA"/>
</dbReference>
<protein>
    <recommendedName>
        <fullName evidence="3">Fimbrial assembly family protein</fullName>
    </recommendedName>
</protein>
<dbReference type="Pfam" id="PF05137">
    <property type="entry name" value="PilN"/>
    <property type="match status" value="1"/>
</dbReference>
<dbReference type="Proteomes" id="UP000034135">
    <property type="component" value="Unassembled WGS sequence"/>
</dbReference>